<protein>
    <recommendedName>
        <fullName evidence="5">CMP/dCMP-type deaminase domain-containing protein</fullName>
    </recommendedName>
</protein>
<dbReference type="Pfam" id="PF00383">
    <property type="entry name" value="dCMP_cyt_deam_1"/>
    <property type="match status" value="1"/>
</dbReference>
<dbReference type="GO" id="GO:0008270">
    <property type="term" value="F:zinc ion binding"/>
    <property type="evidence" value="ECO:0007669"/>
    <property type="project" value="InterPro"/>
</dbReference>
<dbReference type="PROSITE" id="PS51747">
    <property type="entry name" value="CYT_DCMP_DEAMINASES_2"/>
    <property type="match status" value="1"/>
</dbReference>
<dbReference type="GO" id="GO:0052717">
    <property type="term" value="F:tRNA-specific adenosine-34 deaminase activity"/>
    <property type="evidence" value="ECO:0007669"/>
    <property type="project" value="TreeGrafter"/>
</dbReference>
<dbReference type="PANTHER" id="PTHR11079:SF203">
    <property type="entry name" value="CMP_DCMP-TYPE DEAMINASE DOMAIN-CONTAINING PROTEIN"/>
    <property type="match status" value="1"/>
</dbReference>
<keyword evidence="7" id="KW-1185">Reference proteome</keyword>
<feature type="region of interest" description="Disordered" evidence="3">
    <location>
        <begin position="29"/>
        <end position="49"/>
    </location>
</feature>
<dbReference type="CDD" id="cd01285">
    <property type="entry name" value="nucleoside_deaminase"/>
    <property type="match status" value="1"/>
</dbReference>
<feature type="domain" description="CMP/dCMP-type deaminase" evidence="5">
    <location>
        <begin position="53"/>
        <end position="197"/>
    </location>
</feature>
<evidence type="ECO:0000313" key="6">
    <source>
        <dbReference type="EMBL" id="TVY38381.1"/>
    </source>
</evidence>
<dbReference type="PANTHER" id="PTHR11079">
    <property type="entry name" value="CYTOSINE DEAMINASE FAMILY MEMBER"/>
    <property type="match status" value="1"/>
</dbReference>
<comment type="caution">
    <text evidence="6">The sequence shown here is derived from an EMBL/GenBank/DDBJ whole genome shotgun (WGS) entry which is preliminary data.</text>
</comment>
<dbReference type="EMBL" id="QGMJ01000288">
    <property type="protein sequence ID" value="TVY38381.1"/>
    <property type="molecule type" value="Genomic_DNA"/>
</dbReference>
<organism evidence="6 7">
    <name type="scientific">Lachnellula subtilissima</name>
    <dbReference type="NCBI Taxonomy" id="602034"/>
    <lineage>
        <taxon>Eukaryota</taxon>
        <taxon>Fungi</taxon>
        <taxon>Dikarya</taxon>
        <taxon>Ascomycota</taxon>
        <taxon>Pezizomycotina</taxon>
        <taxon>Leotiomycetes</taxon>
        <taxon>Helotiales</taxon>
        <taxon>Lachnaceae</taxon>
        <taxon>Lachnellula</taxon>
    </lineage>
</organism>
<dbReference type="InterPro" id="IPR016193">
    <property type="entry name" value="Cytidine_deaminase-like"/>
</dbReference>
<proteinExistence type="predicted"/>
<sequence>MLYPLSILSLLLLTLIHLTHGFLPPPLSHSHSHAHLNSNSPDPDTEEDTIPFSTRAHWIRRTNAALSALSSPCLFAAFSTVIVNHTSPSNSNSDPDALGEIVCMSVNANSQTGNPILHGEMAAINTCVAVLEGRGWRPEEIGGAWRELSLYTNAEPCPMCASAIRWAGFKECIFGTSIETLVEKGWGQISISADEVFAESMELPGRTRLVGGVLANETDPYFSWQFDGAYPCPKGCERKDEGLCGVVGGEGKSEL</sequence>
<evidence type="ECO:0000256" key="1">
    <source>
        <dbReference type="ARBA" id="ARBA00022723"/>
    </source>
</evidence>
<keyword evidence="4" id="KW-0732">Signal</keyword>
<evidence type="ECO:0000259" key="5">
    <source>
        <dbReference type="PROSITE" id="PS51747"/>
    </source>
</evidence>
<accession>A0A8H8RMN6</accession>
<dbReference type="Proteomes" id="UP000462212">
    <property type="component" value="Unassembled WGS sequence"/>
</dbReference>
<keyword evidence="2" id="KW-0862">Zinc</keyword>
<evidence type="ECO:0000256" key="2">
    <source>
        <dbReference type="ARBA" id="ARBA00022833"/>
    </source>
</evidence>
<keyword evidence="1" id="KW-0479">Metal-binding</keyword>
<evidence type="ECO:0000313" key="7">
    <source>
        <dbReference type="Proteomes" id="UP000462212"/>
    </source>
</evidence>
<dbReference type="OrthoDB" id="408702at2759"/>
<name>A0A8H8RMN6_9HELO</name>
<dbReference type="GO" id="GO:0002100">
    <property type="term" value="P:tRNA wobble adenosine to inosine editing"/>
    <property type="evidence" value="ECO:0007669"/>
    <property type="project" value="TreeGrafter"/>
</dbReference>
<feature type="signal peptide" evidence="4">
    <location>
        <begin position="1"/>
        <end position="21"/>
    </location>
</feature>
<evidence type="ECO:0000256" key="4">
    <source>
        <dbReference type="SAM" id="SignalP"/>
    </source>
</evidence>
<dbReference type="InterPro" id="IPR002125">
    <property type="entry name" value="CMP_dCMP_dom"/>
</dbReference>
<dbReference type="InterPro" id="IPR016192">
    <property type="entry name" value="APOBEC/CMP_deaminase_Zn-bd"/>
</dbReference>
<dbReference type="SUPFAM" id="SSF53927">
    <property type="entry name" value="Cytidine deaminase-like"/>
    <property type="match status" value="1"/>
</dbReference>
<dbReference type="Gene3D" id="3.40.140.10">
    <property type="entry name" value="Cytidine Deaminase, domain 2"/>
    <property type="match status" value="1"/>
</dbReference>
<gene>
    <name evidence="6" type="ORF">LSUB1_G003648</name>
</gene>
<reference evidence="6 7" key="1">
    <citation type="submission" date="2018-05" db="EMBL/GenBank/DDBJ databases">
        <title>Genome sequencing and assembly of the regulated plant pathogen Lachnellula willkommii and related sister species for the development of diagnostic species identification markers.</title>
        <authorList>
            <person name="Giroux E."/>
            <person name="Bilodeau G."/>
        </authorList>
    </citation>
    <scope>NUCLEOTIDE SEQUENCE [LARGE SCALE GENOMIC DNA]</scope>
    <source>
        <strain evidence="6 7">CBS 197.66</strain>
    </source>
</reference>
<dbReference type="PROSITE" id="PS00903">
    <property type="entry name" value="CYT_DCMP_DEAMINASES_1"/>
    <property type="match status" value="1"/>
</dbReference>
<dbReference type="AlphaFoldDB" id="A0A8H8RMN6"/>
<feature type="chain" id="PRO_5034332467" description="CMP/dCMP-type deaminase domain-containing protein" evidence="4">
    <location>
        <begin position="22"/>
        <end position="255"/>
    </location>
</feature>
<evidence type="ECO:0000256" key="3">
    <source>
        <dbReference type="SAM" id="MobiDB-lite"/>
    </source>
</evidence>